<reference evidence="1 2" key="1">
    <citation type="submission" date="2023-07" db="EMBL/GenBank/DDBJ databases">
        <title>Comparative genomics of wheat-associated soil bacteria to identify genetic determinants of phenazine resistance.</title>
        <authorList>
            <person name="Mouncey N."/>
        </authorList>
    </citation>
    <scope>NUCLEOTIDE SEQUENCE [LARGE SCALE GENOMIC DNA]</scope>
    <source>
        <strain evidence="1 2">W2I16</strain>
    </source>
</reference>
<dbReference type="Proteomes" id="UP001223072">
    <property type="component" value="Unassembled WGS sequence"/>
</dbReference>
<name>A0ABU0RVC3_9ACTN</name>
<protein>
    <recommendedName>
        <fullName evidence="3">Transposase</fullName>
    </recommendedName>
</protein>
<comment type="caution">
    <text evidence="1">The sequence shown here is derived from an EMBL/GenBank/DDBJ whole genome shotgun (WGS) entry which is preliminary data.</text>
</comment>
<evidence type="ECO:0000313" key="1">
    <source>
        <dbReference type="EMBL" id="MDQ0935909.1"/>
    </source>
</evidence>
<evidence type="ECO:0008006" key="3">
    <source>
        <dbReference type="Google" id="ProtNLM"/>
    </source>
</evidence>
<sequence>MEAPVAARTRLTSVASCWLVVTFDWVHEYVQASSSEAV</sequence>
<accession>A0ABU0RVC3</accession>
<gene>
    <name evidence="1" type="ORF">QFZ49_005881</name>
</gene>
<dbReference type="EMBL" id="JAUSZS010000007">
    <property type="protein sequence ID" value="MDQ0935909.1"/>
    <property type="molecule type" value="Genomic_DNA"/>
</dbReference>
<keyword evidence="2" id="KW-1185">Reference proteome</keyword>
<evidence type="ECO:0000313" key="2">
    <source>
        <dbReference type="Proteomes" id="UP001223072"/>
    </source>
</evidence>
<organism evidence="1 2">
    <name type="scientific">Streptomyces turgidiscabies</name>
    <dbReference type="NCBI Taxonomy" id="85558"/>
    <lineage>
        <taxon>Bacteria</taxon>
        <taxon>Bacillati</taxon>
        <taxon>Actinomycetota</taxon>
        <taxon>Actinomycetes</taxon>
        <taxon>Kitasatosporales</taxon>
        <taxon>Streptomycetaceae</taxon>
        <taxon>Streptomyces</taxon>
    </lineage>
</organism>
<proteinExistence type="predicted"/>